<dbReference type="EMBL" id="CP065725">
    <property type="protein sequence ID" value="QPT40525.1"/>
    <property type="molecule type" value="Genomic_DNA"/>
</dbReference>
<comment type="catalytic activity">
    <reaction evidence="7">
        <text>dTDP-beta-L-rhamnose + L-arginyl-[protein] = N(omega)-(alpha-L-rhamnosyl)-L-arginyl-[protein] + dTDP + H(+)</text>
        <dbReference type="Rhea" id="RHEA:66692"/>
        <dbReference type="Rhea" id="RHEA-COMP:10532"/>
        <dbReference type="Rhea" id="RHEA-COMP:17096"/>
        <dbReference type="ChEBI" id="CHEBI:15378"/>
        <dbReference type="ChEBI" id="CHEBI:29965"/>
        <dbReference type="ChEBI" id="CHEBI:57510"/>
        <dbReference type="ChEBI" id="CHEBI:58369"/>
        <dbReference type="ChEBI" id="CHEBI:167445"/>
    </reaction>
    <physiologicalReaction direction="left-to-right" evidence="7">
        <dbReference type="Rhea" id="RHEA:66693"/>
    </physiologicalReaction>
</comment>
<dbReference type="GO" id="GO:0106361">
    <property type="term" value="F:protein-arginine rhamnosyltransferase activity"/>
    <property type="evidence" value="ECO:0007669"/>
    <property type="project" value="InterPro"/>
</dbReference>
<reference evidence="8 11" key="2">
    <citation type="submission" date="2020-12" db="EMBL/GenBank/DDBJ databases">
        <title>FDA dAtabase for Regulatory Grade micrObial Sequences (FDA-ARGOS): Supporting development and validation of Infectious Disease Dx tests.</title>
        <authorList>
            <person name="Sproer C."/>
            <person name="Gronow S."/>
            <person name="Severitt S."/>
            <person name="Schroder I."/>
            <person name="Tallon L."/>
            <person name="Sadzewicz L."/>
            <person name="Zhao X."/>
            <person name="Boylan J."/>
            <person name="Ott S."/>
            <person name="Bowen H."/>
            <person name="Vavikolanu K."/>
            <person name="Mehta A."/>
            <person name="Aluvathingal J."/>
            <person name="Nadendla S."/>
            <person name="Lowell S."/>
            <person name="Myers T."/>
            <person name="Yan Y."/>
            <person name="Sichtig H."/>
        </authorList>
    </citation>
    <scope>NUCLEOTIDE SEQUENCE [LARGE SCALE GENOMIC DNA]</scope>
    <source>
        <strain evidence="8 11">FDAARGOS_872</strain>
    </source>
</reference>
<dbReference type="GO" id="GO:0003746">
    <property type="term" value="F:translation elongation factor activity"/>
    <property type="evidence" value="ECO:0007669"/>
    <property type="project" value="UniProtKB-KW"/>
</dbReference>
<dbReference type="AlphaFoldDB" id="A0A378XF22"/>
<dbReference type="InterPro" id="IPR016633">
    <property type="entry name" value="EarP"/>
</dbReference>
<dbReference type="Proteomes" id="UP000594903">
    <property type="component" value="Chromosome"/>
</dbReference>
<evidence type="ECO:0000313" key="8">
    <source>
        <dbReference type="EMBL" id="QPT40525.1"/>
    </source>
</evidence>
<evidence type="ECO:0000256" key="7">
    <source>
        <dbReference type="ARBA" id="ARBA00048472"/>
    </source>
</evidence>
<dbReference type="PIRSF" id="PIRSF015557">
    <property type="entry name" value="UCP015557"/>
    <property type="match status" value="1"/>
</dbReference>
<evidence type="ECO:0000256" key="6">
    <source>
        <dbReference type="ARBA" id="ARBA00030025"/>
    </source>
</evidence>
<proteinExistence type="inferred from homology"/>
<gene>
    <name evidence="8" type="primary">earP</name>
    <name evidence="8" type="ORF">I6G29_02670</name>
    <name evidence="9" type="ORF">NCTC11997_00582</name>
</gene>
<comment type="similarity">
    <text evidence="4">Belongs to the glycosyltransferase 104 family.</text>
</comment>
<evidence type="ECO:0000256" key="2">
    <source>
        <dbReference type="ARBA" id="ARBA00022679"/>
    </source>
</evidence>
<sequence>MHILPKTIDIFCRVIDNFGDIGVCWRLAQSLPTEPTIRLWVDDLISFNKIEPALAPNLCRQKLNGIEINHWHKQITEWQAADLVIEAFACDLPDAYLQAMKGHTQCWLNLDYLSAEKWVEAFHRQPSIQANGVPKYFFFPGFTKKTGGLLRLHQLIHNEQEKHSFLKTLLPAEAYAFYQTKKPVLINLFCYAHAPIDALLSALPKDKAVMIVLADSVAPQLETLAKTLNSTAYIQRLNFIVQNDYDHLLQAADINLVRGEDSFVQAHWAEKPMLWHIYPQDEAHHLHKLNAWLETISAPTWLRNLNNLWNQLGHTQSEAKQRKEFIDLFANYAFDTTGSAEWLSFQNSLHKQLDKQPSLSKQIVDFYEECLKKS</sequence>
<dbReference type="OrthoDB" id="209085at2"/>
<evidence type="ECO:0000313" key="10">
    <source>
        <dbReference type="Proteomes" id="UP000254603"/>
    </source>
</evidence>
<protein>
    <recommendedName>
        <fullName evidence="5">Protein-arginine rhamnosyltransferase</fullName>
    </recommendedName>
    <alternativeName>
        <fullName evidence="6">EF-P arginine rhamnosyltransferase</fullName>
    </alternativeName>
</protein>
<dbReference type="NCBIfam" id="TIGR03837">
    <property type="entry name" value="efp_Arg_rhamno"/>
    <property type="match status" value="1"/>
</dbReference>
<organism evidence="9 10">
    <name type="scientific">Oligella ureolytica</name>
    <dbReference type="NCBI Taxonomy" id="90244"/>
    <lineage>
        <taxon>Bacteria</taxon>
        <taxon>Pseudomonadati</taxon>
        <taxon>Pseudomonadota</taxon>
        <taxon>Betaproteobacteria</taxon>
        <taxon>Burkholderiales</taxon>
        <taxon>Alcaligenaceae</taxon>
        <taxon>Oligella</taxon>
    </lineage>
</organism>
<evidence type="ECO:0000313" key="9">
    <source>
        <dbReference type="EMBL" id="SUA51400.1"/>
    </source>
</evidence>
<dbReference type="EMBL" id="UGSB01000001">
    <property type="protein sequence ID" value="SUA51400.1"/>
    <property type="molecule type" value="Genomic_DNA"/>
</dbReference>
<evidence type="ECO:0000256" key="5">
    <source>
        <dbReference type="ARBA" id="ARBA00024416"/>
    </source>
</evidence>
<keyword evidence="2" id="KW-0808">Transferase</keyword>
<evidence type="ECO:0000313" key="11">
    <source>
        <dbReference type="Proteomes" id="UP000594903"/>
    </source>
</evidence>
<keyword evidence="11" id="KW-1185">Reference proteome</keyword>
<keyword evidence="8" id="KW-0648">Protein biosynthesis</keyword>
<keyword evidence="1" id="KW-0328">Glycosyltransferase</keyword>
<accession>A0A378XF22</accession>
<evidence type="ECO:0000256" key="1">
    <source>
        <dbReference type="ARBA" id="ARBA00022676"/>
    </source>
</evidence>
<dbReference type="STRING" id="1122619.GCA_000373745_01153"/>
<comment type="function">
    <text evidence="3">Protein-arginine rhamnosyltransferase that catalyzes the transfer of a single rhamnose to elongation factor P (EF-P) on 'Lys-32', a modification required for EF-P-dependent rescue of polyproline stalled ribosomes.</text>
</comment>
<keyword evidence="8" id="KW-0251">Elongation factor</keyword>
<dbReference type="Proteomes" id="UP000254603">
    <property type="component" value="Unassembled WGS sequence"/>
</dbReference>
<reference evidence="9 10" key="1">
    <citation type="submission" date="2018-06" db="EMBL/GenBank/DDBJ databases">
        <authorList>
            <consortium name="Pathogen Informatics"/>
            <person name="Doyle S."/>
        </authorList>
    </citation>
    <scope>NUCLEOTIDE SEQUENCE [LARGE SCALE GENOMIC DNA]</scope>
    <source>
        <strain evidence="9 10">NCTC11997</strain>
    </source>
</reference>
<evidence type="ECO:0000256" key="3">
    <source>
        <dbReference type="ARBA" id="ARBA00024303"/>
    </source>
</evidence>
<evidence type="ECO:0000256" key="4">
    <source>
        <dbReference type="ARBA" id="ARBA00024346"/>
    </source>
</evidence>
<name>A0A378XF22_9BURK</name>
<dbReference type="Pfam" id="PF10093">
    <property type="entry name" value="EarP"/>
    <property type="match status" value="1"/>
</dbReference>
<dbReference type="RefSeq" id="WP_018574341.1">
    <property type="nucleotide sequence ID" value="NZ_CP065725.1"/>
</dbReference>